<dbReference type="SUPFAM" id="SSF53218">
    <property type="entry name" value="Molybdenum cofactor biosynthesis proteins"/>
    <property type="match status" value="1"/>
</dbReference>
<dbReference type="EC" id="2.10.1.1" evidence="4"/>
<evidence type="ECO:0000259" key="11">
    <source>
        <dbReference type="SMART" id="SM00852"/>
    </source>
</evidence>
<dbReference type="InterPro" id="IPR036688">
    <property type="entry name" value="MoeA_C_domain_IV_sf"/>
</dbReference>
<dbReference type="NCBIfam" id="NF045515">
    <property type="entry name" value="Glp_gephyrin"/>
    <property type="match status" value="1"/>
</dbReference>
<dbReference type="InterPro" id="IPR005111">
    <property type="entry name" value="MoeA_C_domain_IV"/>
</dbReference>
<comment type="caution">
    <text evidence="12">The sequence shown here is derived from an EMBL/GenBank/DDBJ whole genome shotgun (WGS) entry which is preliminary data.</text>
</comment>
<keyword evidence="7" id="KW-0479">Metal-binding</keyword>
<evidence type="ECO:0000256" key="4">
    <source>
        <dbReference type="ARBA" id="ARBA00013269"/>
    </source>
</evidence>
<dbReference type="Pfam" id="PF03454">
    <property type="entry name" value="MoeA_C"/>
    <property type="match status" value="1"/>
</dbReference>
<dbReference type="OrthoDB" id="31371at2157"/>
<evidence type="ECO:0000313" key="12">
    <source>
        <dbReference type="EMBL" id="RFA95654.1"/>
    </source>
</evidence>
<keyword evidence="8" id="KW-0460">Magnesium</keyword>
<dbReference type="NCBIfam" id="TIGR00177">
    <property type="entry name" value="molyb_syn"/>
    <property type="match status" value="1"/>
</dbReference>
<comment type="cofactor">
    <cofactor evidence="1">
        <name>Mg(2+)</name>
        <dbReference type="ChEBI" id="CHEBI:18420"/>
    </cofactor>
</comment>
<reference evidence="12 13" key="1">
    <citation type="submission" date="2017-07" db="EMBL/GenBank/DDBJ databases">
        <title>Draft genome sequence of aerobic hyperthermophilic archaea, Pyrobaculum aerophilum YKB31 and YKB32.</title>
        <authorList>
            <person name="Mochizuki T."/>
            <person name="Berliner A.J."/>
            <person name="Yoshida-Takashima Y."/>
            <person name="Takaki Y."/>
            <person name="Nunoura T."/>
            <person name="Takai K."/>
        </authorList>
    </citation>
    <scope>NUCLEOTIDE SEQUENCE [LARGE SCALE GENOMIC DNA]</scope>
    <source>
        <strain evidence="12 13">YKB32</strain>
    </source>
</reference>
<dbReference type="FunFam" id="2.40.340.10:FF:000005">
    <property type="entry name" value="Molybdopterin molybdenumtransferase MoeA"/>
    <property type="match status" value="1"/>
</dbReference>
<dbReference type="SUPFAM" id="SSF63882">
    <property type="entry name" value="MoeA N-terminal region -like"/>
    <property type="match status" value="1"/>
</dbReference>
<comment type="similarity">
    <text evidence="3">Belongs to the MoeA family.</text>
</comment>
<dbReference type="FunFam" id="2.170.190.11:FF:000001">
    <property type="entry name" value="Molybdopterin molybdenumtransferase"/>
    <property type="match status" value="1"/>
</dbReference>
<proteinExistence type="inferred from homology"/>
<evidence type="ECO:0000256" key="1">
    <source>
        <dbReference type="ARBA" id="ARBA00001946"/>
    </source>
</evidence>
<keyword evidence="5" id="KW-0500">Molybdenum</keyword>
<dbReference type="InterPro" id="IPR024370">
    <property type="entry name" value="PBP_domain"/>
</dbReference>
<dbReference type="UniPathway" id="UPA00344"/>
<evidence type="ECO:0000256" key="2">
    <source>
        <dbReference type="ARBA" id="ARBA00005046"/>
    </source>
</evidence>
<evidence type="ECO:0000256" key="3">
    <source>
        <dbReference type="ARBA" id="ARBA00010763"/>
    </source>
</evidence>
<dbReference type="InterPro" id="IPR038987">
    <property type="entry name" value="MoeA-like"/>
</dbReference>
<comment type="pathway">
    <text evidence="2">Cofactor biosynthesis; molybdopterin biosynthesis.</text>
</comment>
<dbReference type="Gene3D" id="3.40.190.10">
    <property type="entry name" value="Periplasmic binding protein-like II"/>
    <property type="match status" value="1"/>
</dbReference>
<evidence type="ECO:0000256" key="9">
    <source>
        <dbReference type="ARBA" id="ARBA00023150"/>
    </source>
</evidence>
<evidence type="ECO:0000256" key="8">
    <source>
        <dbReference type="ARBA" id="ARBA00022842"/>
    </source>
</evidence>
<dbReference type="Pfam" id="PF00994">
    <property type="entry name" value="MoCF_biosynth"/>
    <property type="match status" value="1"/>
</dbReference>
<dbReference type="CDD" id="cd00887">
    <property type="entry name" value="MoeA"/>
    <property type="match status" value="1"/>
</dbReference>
<evidence type="ECO:0000256" key="10">
    <source>
        <dbReference type="ARBA" id="ARBA00047317"/>
    </source>
</evidence>
<dbReference type="Gene3D" id="2.170.190.11">
    <property type="entry name" value="Molybdopterin biosynthesis moea protein, domain 3"/>
    <property type="match status" value="1"/>
</dbReference>
<dbReference type="FunFam" id="3.40.980.10:FF:000004">
    <property type="entry name" value="Molybdopterin molybdenumtransferase"/>
    <property type="match status" value="1"/>
</dbReference>
<dbReference type="InterPro" id="IPR036425">
    <property type="entry name" value="MoaB/Mog-like_dom_sf"/>
</dbReference>
<dbReference type="GO" id="GO:0061599">
    <property type="term" value="F:molybdopterin molybdotransferase activity"/>
    <property type="evidence" value="ECO:0007669"/>
    <property type="project" value="UniProtKB-EC"/>
</dbReference>
<dbReference type="NCBIfam" id="NF011068">
    <property type="entry name" value="PRK14498.1"/>
    <property type="match status" value="1"/>
</dbReference>
<comment type="catalytic activity">
    <reaction evidence="10">
        <text>adenylyl-molybdopterin + molybdate = Mo-molybdopterin + AMP + H(+)</text>
        <dbReference type="Rhea" id="RHEA:35047"/>
        <dbReference type="ChEBI" id="CHEBI:15378"/>
        <dbReference type="ChEBI" id="CHEBI:36264"/>
        <dbReference type="ChEBI" id="CHEBI:62727"/>
        <dbReference type="ChEBI" id="CHEBI:71302"/>
        <dbReference type="ChEBI" id="CHEBI:456215"/>
        <dbReference type="EC" id="2.10.1.1"/>
    </reaction>
</comment>
<keyword evidence="9" id="KW-0501">Molybdenum cofactor biosynthesis</keyword>
<dbReference type="AlphaFoldDB" id="A0A371QY86"/>
<dbReference type="PANTHER" id="PTHR10192:SF5">
    <property type="entry name" value="GEPHYRIN"/>
    <property type="match status" value="1"/>
</dbReference>
<feature type="domain" description="MoaB/Mog" evidence="11">
    <location>
        <begin position="188"/>
        <end position="325"/>
    </location>
</feature>
<protein>
    <recommendedName>
        <fullName evidence="4">molybdopterin molybdotransferase</fullName>
        <ecNumber evidence="4">2.10.1.1</ecNumber>
    </recommendedName>
</protein>
<evidence type="ECO:0000313" key="13">
    <source>
        <dbReference type="Proteomes" id="UP000256877"/>
    </source>
</evidence>
<dbReference type="GO" id="GO:0005737">
    <property type="term" value="C:cytoplasm"/>
    <property type="evidence" value="ECO:0007669"/>
    <property type="project" value="TreeGrafter"/>
</dbReference>
<name>A0A371QY86_9CREN</name>
<dbReference type="PANTHER" id="PTHR10192">
    <property type="entry name" value="MOLYBDOPTERIN BIOSYNTHESIS PROTEIN"/>
    <property type="match status" value="1"/>
</dbReference>
<evidence type="ECO:0000256" key="6">
    <source>
        <dbReference type="ARBA" id="ARBA00022679"/>
    </source>
</evidence>
<dbReference type="GO" id="GO:0046872">
    <property type="term" value="F:metal ion binding"/>
    <property type="evidence" value="ECO:0007669"/>
    <property type="project" value="UniProtKB-KW"/>
</dbReference>
<dbReference type="Gene3D" id="3.40.980.10">
    <property type="entry name" value="MoaB/Mog-like domain"/>
    <property type="match status" value="1"/>
</dbReference>
<dbReference type="EMBL" id="NMUF01000053">
    <property type="protein sequence ID" value="RFA95654.1"/>
    <property type="molecule type" value="Genomic_DNA"/>
</dbReference>
<organism evidence="12 13">
    <name type="scientific">Pyrobaculum aerophilum</name>
    <dbReference type="NCBI Taxonomy" id="13773"/>
    <lineage>
        <taxon>Archaea</taxon>
        <taxon>Thermoproteota</taxon>
        <taxon>Thermoprotei</taxon>
        <taxon>Thermoproteales</taxon>
        <taxon>Thermoproteaceae</taxon>
        <taxon>Pyrobaculum</taxon>
    </lineage>
</organism>
<sequence length="639" mass="69208">MAKRVIFHELVSLDQASEILLKFARPLGEEEVDIAQAYGRVLARDITAPIDVPPFDRSTVDGYAVVAEATYGASELTPVEFKLVGRVEAGDWPAGEVKPGEAFEVATGAPLPRGANAVVMVEYTQTRGDLVKIFRAVAPGENVMSAGSDISAGEVVLRHCTKLTAREIGVLAALGLRKVPVMKRPIVGIISTGNELAAPGERLGPGMLYDVNSYSLAAAAQEAGGLPVIYGIVRDEENSYKSALLKALSESDVVLISGGTSAGVADLTYRVLGELGDVLFHGVMVRPGKPTLAAVINGKIVVGLPGYPSSALMIFHTVVRPFLLKLQCVEPSPPAVYKAKLAYGVEGAKGRRALYPVVLIARKDGYKAYPLYAESGAISVLARADGYIVIPENVEFMTEGEEVDVYLFEKFKPAELYFIGSHDPHLDTILARHNVKTVYVGSMGGLMSIKRGEADFAGTHILDLETGVYNVPVVQRLGIKGAAVIGLYRREQGLIIQRGNPKGIKGVEDLLRDDVVYVNRPRGTGTRALLDIHLSKLAQRLDTPFEELIRKIRGYTYEVKTHTAVAAAVAQGRADVGMGVRYAAELYGLDFIPLGWEEYDLVVRVDVLDKVFEIVREALENLPRGYEKYEMSGRVKWEG</sequence>
<dbReference type="Gene3D" id="3.90.105.10">
    <property type="entry name" value="Molybdopterin biosynthesis moea protein, domain 2"/>
    <property type="match status" value="1"/>
</dbReference>
<dbReference type="Pfam" id="PF03453">
    <property type="entry name" value="MoeA_N"/>
    <property type="match status" value="1"/>
</dbReference>
<dbReference type="Proteomes" id="UP000256877">
    <property type="component" value="Unassembled WGS sequence"/>
</dbReference>
<evidence type="ECO:0000256" key="5">
    <source>
        <dbReference type="ARBA" id="ARBA00022505"/>
    </source>
</evidence>
<dbReference type="InterPro" id="IPR005110">
    <property type="entry name" value="MoeA_linker/N"/>
</dbReference>
<dbReference type="Pfam" id="PF12727">
    <property type="entry name" value="PBP_like"/>
    <property type="match status" value="1"/>
</dbReference>
<gene>
    <name evidence="12" type="ORF">CGL52_12570</name>
</gene>
<dbReference type="SMART" id="SM00852">
    <property type="entry name" value="MoCF_biosynth"/>
    <property type="match status" value="1"/>
</dbReference>
<dbReference type="SUPFAM" id="SSF63867">
    <property type="entry name" value="MoeA C-terminal domain-like"/>
    <property type="match status" value="1"/>
</dbReference>
<dbReference type="FunFam" id="3.40.190.10:FF:000566">
    <property type="entry name" value="Molybdenum cofactor biosynthesis protein"/>
    <property type="match status" value="1"/>
</dbReference>
<dbReference type="Gene3D" id="2.40.340.10">
    <property type="entry name" value="MoeA, C-terminal, domain IV"/>
    <property type="match status" value="1"/>
</dbReference>
<dbReference type="RefSeq" id="WP_116430636.1">
    <property type="nucleotide sequence ID" value="NZ_NMUF01000053.1"/>
</dbReference>
<dbReference type="InterPro" id="IPR036135">
    <property type="entry name" value="MoeA_linker/N_sf"/>
</dbReference>
<evidence type="ECO:0000256" key="7">
    <source>
        <dbReference type="ARBA" id="ARBA00022723"/>
    </source>
</evidence>
<keyword evidence="6" id="KW-0808">Transferase</keyword>
<dbReference type="InterPro" id="IPR001453">
    <property type="entry name" value="MoaB/Mog_dom"/>
</dbReference>
<accession>A0A371QY86</accession>
<dbReference type="SUPFAM" id="SSF53850">
    <property type="entry name" value="Periplasmic binding protein-like II"/>
    <property type="match status" value="1"/>
</dbReference>
<dbReference type="GO" id="GO:0006777">
    <property type="term" value="P:Mo-molybdopterin cofactor biosynthetic process"/>
    <property type="evidence" value="ECO:0007669"/>
    <property type="project" value="UniProtKB-KW"/>
</dbReference>